<dbReference type="InterPro" id="IPR012974">
    <property type="entry name" value="NOP58/56_N"/>
</dbReference>
<dbReference type="Gene3D" id="1.10.246.90">
    <property type="entry name" value="Nop domain"/>
    <property type="match status" value="1"/>
</dbReference>
<dbReference type="PROSITE" id="PS51358">
    <property type="entry name" value="NOP"/>
    <property type="match status" value="1"/>
</dbReference>
<dbReference type="PANTHER" id="PTHR10894">
    <property type="entry name" value="NUCLEOLAR PROTEIN 5 NUCLEOLAR PROTEIN NOP5 NOP58"/>
    <property type="match status" value="1"/>
</dbReference>
<keyword evidence="3" id="KW-0690">Ribosome biogenesis</keyword>
<dbReference type="InterPro" id="IPR042239">
    <property type="entry name" value="Nop_C"/>
</dbReference>
<comment type="similarity">
    <text evidence="2">Belongs to the NOP5/NOP56 family.</text>
</comment>
<dbReference type="OrthoDB" id="6780543at2759"/>
<comment type="caution">
    <text evidence="8">The sequence shown here is derived from an EMBL/GenBank/DDBJ whole genome shotgun (WGS) entry which is preliminary data.</text>
</comment>
<evidence type="ECO:0000256" key="2">
    <source>
        <dbReference type="ARBA" id="ARBA00009211"/>
    </source>
</evidence>
<gene>
    <name evidence="8" type="ORF">CmeUKMEL1_09225</name>
</gene>
<dbReference type="VEuPathDB" id="CryptoDB:CmeUKMEL1_09225"/>
<evidence type="ECO:0000256" key="1">
    <source>
        <dbReference type="ARBA" id="ARBA00004604"/>
    </source>
</evidence>
<name>A0A2P4Z156_9CRYT</name>
<dbReference type="GO" id="GO:0032040">
    <property type="term" value="C:small-subunit processome"/>
    <property type="evidence" value="ECO:0007669"/>
    <property type="project" value="InterPro"/>
</dbReference>
<dbReference type="InterPro" id="IPR002687">
    <property type="entry name" value="Nop_dom"/>
</dbReference>
<feature type="region of interest" description="Disordered" evidence="6">
    <location>
        <begin position="437"/>
        <end position="503"/>
    </location>
</feature>
<dbReference type="Gene3D" id="1.10.287.4070">
    <property type="match status" value="1"/>
</dbReference>
<evidence type="ECO:0000259" key="7">
    <source>
        <dbReference type="PROSITE" id="PS51358"/>
    </source>
</evidence>
<dbReference type="EMBL" id="JIBK01000023">
    <property type="protein sequence ID" value="POM83804.1"/>
    <property type="molecule type" value="Genomic_DNA"/>
</dbReference>
<dbReference type="InterPro" id="IPR045056">
    <property type="entry name" value="Nop56/Nop58"/>
</dbReference>
<dbReference type="AlphaFoldDB" id="A0A2P4Z156"/>
<dbReference type="FunFam" id="1.10.246.90:FF:000001">
    <property type="entry name" value="Nucleolar protein 56"/>
    <property type="match status" value="1"/>
</dbReference>
<keyword evidence="4" id="KW-0539">Nucleus</keyword>
<dbReference type="Pfam" id="PF08156">
    <property type="entry name" value="NOP5NT"/>
    <property type="match status" value="1"/>
</dbReference>
<dbReference type="GO" id="GO:0042254">
    <property type="term" value="P:ribosome biogenesis"/>
    <property type="evidence" value="ECO:0007669"/>
    <property type="project" value="UniProtKB-KW"/>
</dbReference>
<dbReference type="InterPro" id="IPR012976">
    <property type="entry name" value="NOSIC"/>
</dbReference>
<proteinExistence type="inferred from homology"/>
<sequence>MSGDKKLYVLFESAAGYLLCVIDNWEEIGQVTESVIEVCADPMRFGQVAQFFAFFPFQTAEMALENMKEIQNGNTTEELKTFLIQNLPKKVKKYNLGVGDASLGKTLSDQGYPVVIDKNINELLRGIRIHFTRIVKSFDSSIGDLHKFQVGLGHSFSRNKLQFDPNKQDKSIVQSIALIDRLDKDINLFSMRCKEWYSWHFPELAKIITDTEKFLKVALLIGDKDKFEDNEETRKKISKIVDDPSLEEDIFSSILISMGQDITDNDMNMIKNLAKQLIALYKQRSHLIDYLNNRLYNVAPNLQSLLGDTLAARLIAHSGSLVNLAKSPASTIQVLGAEKALFRALKSKGNTPKYGLLFQSTYIGKASQKNKGRISRYLANKCSIAARIDNFSTVSNNIFGEKLKQQVEDRLKYLSEGISPPKNIDIMREAISENQDILKSKISSQSKSDEKEEKKKKKKRKSNESIQNEQDEGDQREQMRDGDETSEKKKKKKRKSLDKGDDE</sequence>
<dbReference type="InterPro" id="IPR036070">
    <property type="entry name" value="Nop_dom_sf"/>
</dbReference>
<evidence type="ECO:0000256" key="4">
    <source>
        <dbReference type="ARBA" id="ARBA00023242"/>
    </source>
</evidence>
<comment type="subcellular location">
    <subcellularLocation>
        <location evidence="1">Nucleus</location>
        <location evidence="1">Nucleolus</location>
    </subcellularLocation>
</comment>
<protein>
    <recommendedName>
        <fullName evidence="5">Nucleolar protein 56</fullName>
    </recommendedName>
</protein>
<evidence type="ECO:0000313" key="9">
    <source>
        <dbReference type="Proteomes" id="UP000236928"/>
    </source>
</evidence>
<organism evidence="8 9">
    <name type="scientific">Cryptosporidium meleagridis</name>
    <dbReference type="NCBI Taxonomy" id="93969"/>
    <lineage>
        <taxon>Eukaryota</taxon>
        <taxon>Sar</taxon>
        <taxon>Alveolata</taxon>
        <taxon>Apicomplexa</taxon>
        <taxon>Conoidasida</taxon>
        <taxon>Coccidia</taxon>
        <taxon>Eucoccidiorida</taxon>
        <taxon>Eimeriorina</taxon>
        <taxon>Cryptosporidiidae</taxon>
        <taxon>Cryptosporidium</taxon>
    </lineage>
</organism>
<dbReference type="Pfam" id="PF01798">
    <property type="entry name" value="Nop"/>
    <property type="match status" value="1"/>
</dbReference>
<evidence type="ECO:0000256" key="5">
    <source>
        <dbReference type="ARBA" id="ARBA00040742"/>
    </source>
</evidence>
<dbReference type="PANTHER" id="PTHR10894:SF0">
    <property type="entry name" value="NUCLEOLAR PROTEIN 56"/>
    <property type="match status" value="1"/>
</dbReference>
<dbReference type="GO" id="GO:0031428">
    <property type="term" value="C:box C/D methylation guide snoRNP complex"/>
    <property type="evidence" value="ECO:0007669"/>
    <property type="project" value="InterPro"/>
</dbReference>
<evidence type="ECO:0000256" key="6">
    <source>
        <dbReference type="SAM" id="MobiDB-lite"/>
    </source>
</evidence>
<keyword evidence="9" id="KW-1185">Reference proteome</keyword>
<feature type="domain" description="Nop" evidence="7">
    <location>
        <begin position="298"/>
        <end position="416"/>
    </location>
</feature>
<feature type="compositionally biased region" description="Basic and acidic residues" evidence="6">
    <location>
        <begin position="473"/>
        <end position="487"/>
    </location>
</feature>
<dbReference type="SUPFAM" id="SSF89124">
    <property type="entry name" value="Nop domain"/>
    <property type="match status" value="1"/>
</dbReference>
<evidence type="ECO:0000256" key="3">
    <source>
        <dbReference type="ARBA" id="ARBA00022517"/>
    </source>
</evidence>
<evidence type="ECO:0000313" key="8">
    <source>
        <dbReference type="EMBL" id="POM83804.1"/>
    </source>
</evidence>
<reference evidence="8 9" key="1">
    <citation type="submission" date="2014-04" db="EMBL/GenBank/DDBJ databases">
        <title>Comparative Genomics of Cryptosporidium Species.</title>
        <authorList>
            <person name="Silva J.C."/>
            <person name="Su Q."/>
            <person name="Chalmers R."/>
            <person name="Chibucos M.C."/>
            <person name="Elwin K."/>
            <person name="Godinez A."/>
            <person name="Guo F."/>
            <person name="Huynh K."/>
            <person name="Orvis J."/>
            <person name="Ott S."/>
            <person name="Sadzewicz L."/>
            <person name="Sengamalay N."/>
            <person name="Shetty A."/>
            <person name="Sun M."/>
            <person name="Tallon L."/>
            <person name="Xiao L."/>
            <person name="Zhang H."/>
            <person name="Fraser C.M."/>
            <person name="Zhu G."/>
            <person name="Kissinger J."/>
            <person name="Widmer G."/>
        </authorList>
    </citation>
    <scope>NUCLEOTIDE SEQUENCE [LARGE SCALE GENOMIC DNA]</scope>
    <source>
        <strain evidence="8 9">UKMEL1</strain>
    </source>
</reference>
<dbReference type="Proteomes" id="UP000236928">
    <property type="component" value="Unassembled WGS sequence"/>
</dbReference>
<dbReference type="GO" id="GO:0030515">
    <property type="term" value="F:snoRNA binding"/>
    <property type="evidence" value="ECO:0007669"/>
    <property type="project" value="InterPro"/>
</dbReference>
<accession>A0A2P4Z156</accession>
<dbReference type="SMART" id="SM00931">
    <property type="entry name" value="NOSIC"/>
    <property type="match status" value="1"/>
</dbReference>